<sequence length="590" mass="64941">MRGDFKIQHKVVLVQCTLLAVAFAFELIAVLTVPVTKSLSLCTYNGFKFGVFGICDADGSCTKVSVGYTSEGLDNLSGFSLPSNARQSISKLLIVHVLAAAFTLLMFLLNLLTLMSRFATSTGFLLVLLLGTVPTFLLALLSFLVDILLFIPHLDWCGWTVLASAVLIVISGTTTCVTRRTVSSRKSHLRHIHGGDGDLYSLVGSETSSTGSNLEVQESKQYENNDEHNDVGVVYGTPQRQTSTGFSFTRARNSSYGYAPLEQNSPHLMQRAAVRHQDPDGSSLHPYTPVHNLPDGDVLSHPVAALDPVAANAWDFGSPRRRGEELPQNNTFDELYGQAYSDSENGKEDEVVSQAETGLSHPIANPYLSETPARMPTVDLRNNRASLLEGPEEEREEQPEEQHSHSVTPASSIYVPISRAPNFKNTHTSKPVGPRPLPSDVRSGDEARHPEFATDAPVLAPPASFGESKSLQAPSSYYLSEQENLESDLDFKFDSNQSLVESNFTSISQRPINPKYYEIERLSNQGNKADSSLVSQRNPHIYNQRVPTPYRQQQAQPTLSPHLEDGYVFDNSKIAGRRVHDKSNNTSKEF</sequence>
<dbReference type="InterPro" id="IPR009571">
    <property type="entry name" value="SUR7/Rim9-like_fungi"/>
</dbReference>
<proteinExistence type="predicted"/>
<evidence type="ECO:0000313" key="7">
    <source>
        <dbReference type="EMBL" id="CDK27904.1"/>
    </source>
</evidence>
<evidence type="ECO:0000256" key="1">
    <source>
        <dbReference type="ARBA" id="ARBA00004141"/>
    </source>
</evidence>
<dbReference type="HOGENOM" id="CLU_462360_0_0_1"/>
<dbReference type="STRING" id="1382522.W6MMR6"/>
<dbReference type="GO" id="GO:0035838">
    <property type="term" value="C:growing cell tip"/>
    <property type="evidence" value="ECO:0007669"/>
    <property type="project" value="TreeGrafter"/>
</dbReference>
<protein>
    <recommendedName>
        <fullName evidence="9">PH-response regulator protein palI/RIM9</fullName>
    </recommendedName>
</protein>
<organism evidence="7 8">
    <name type="scientific">Kuraishia capsulata CBS 1993</name>
    <dbReference type="NCBI Taxonomy" id="1382522"/>
    <lineage>
        <taxon>Eukaryota</taxon>
        <taxon>Fungi</taxon>
        <taxon>Dikarya</taxon>
        <taxon>Ascomycota</taxon>
        <taxon>Saccharomycotina</taxon>
        <taxon>Pichiomycetes</taxon>
        <taxon>Pichiales</taxon>
        <taxon>Pichiaceae</taxon>
        <taxon>Kuraishia</taxon>
    </lineage>
</organism>
<dbReference type="Proteomes" id="UP000019384">
    <property type="component" value="Unassembled WGS sequence"/>
</dbReference>
<evidence type="ECO:0008006" key="9">
    <source>
        <dbReference type="Google" id="ProtNLM"/>
    </source>
</evidence>
<feature type="transmembrane region" description="Helical" evidence="6">
    <location>
        <begin position="12"/>
        <end position="31"/>
    </location>
</feature>
<name>W6MMR6_9ASCO</name>
<reference evidence="7" key="2">
    <citation type="submission" date="2014-02" db="EMBL/GenBank/DDBJ databases">
        <title>Complete DNA sequence of /Kuraishia capsulata/ illustrates novel genomic features among budding yeasts (/Saccharomycotina/).</title>
        <authorList>
            <person name="Morales L."/>
            <person name="Noel B."/>
            <person name="Porcel B."/>
            <person name="Marcet-Houben M."/>
            <person name="Hullo M-F."/>
            <person name="Sacerdot C."/>
            <person name="Tekaia F."/>
            <person name="Leh-Louis V."/>
            <person name="Despons L."/>
            <person name="Khanna V."/>
            <person name="Aury J-M."/>
            <person name="Barbe V."/>
            <person name="Couloux A."/>
            <person name="Labadie K."/>
            <person name="Pelletier E."/>
            <person name="Souciet J-L."/>
            <person name="Boekhout T."/>
            <person name="Gabaldon T."/>
            <person name="Wincker P."/>
            <person name="Dujon B."/>
        </authorList>
    </citation>
    <scope>NUCLEOTIDE SEQUENCE</scope>
    <source>
        <strain evidence="7">CBS 1993</strain>
    </source>
</reference>
<dbReference type="PANTHER" id="PTHR28013:SF3">
    <property type="entry name" value="PROTEIN DCV1-RELATED"/>
    <property type="match status" value="1"/>
</dbReference>
<feature type="compositionally biased region" description="Acidic residues" evidence="5">
    <location>
        <begin position="390"/>
        <end position="399"/>
    </location>
</feature>
<evidence type="ECO:0000313" key="8">
    <source>
        <dbReference type="Proteomes" id="UP000019384"/>
    </source>
</evidence>
<dbReference type="RefSeq" id="XP_022459896.1">
    <property type="nucleotide sequence ID" value="XM_022602343.1"/>
</dbReference>
<evidence type="ECO:0000256" key="5">
    <source>
        <dbReference type="SAM" id="MobiDB-lite"/>
    </source>
</evidence>
<dbReference type="EMBL" id="HG793128">
    <property type="protein sequence ID" value="CDK27904.1"/>
    <property type="molecule type" value="Genomic_DNA"/>
</dbReference>
<dbReference type="AlphaFoldDB" id="W6MMR6"/>
<feature type="region of interest" description="Disordered" evidence="5">
    <location>
        <begin position="389"/>
        <end position="448"/>
    </location>
</feature>
<evidence type="ECO:0000256" key="6">
    <source>
        <dbReference type="SAM" id="Phobius"/>
    </source>
</evidence>
<feature type="compositionally biased region" description="Polar residues" evidence="5">
    <location>
        <begin position="550"/>
        <end position="559"/>
    </location>
</feature>
<keyword evidence="8" id="KW-1185">Reference proteome</keyword>
<feature type="transmembrane region" description="Helical" evidence="6">
    <location>
        <begin position="124"/>
        <end position="150"/>
    </location>
</feature>
<dbReference type="GO" id="GO:0005886">
    <property type="term" value="C:plasma membrane"/>
    <property type="evidence" value="ECO:0007669"/>
    <property type="project" value="InterPro"/>
</dbReference>
<feature type="region of interest" description="Disordered" evidence="5">
    <location>
        <begin position="543"/>
        <end position="566"/>
    </location>
</feature>
<keyword evidence="4 6" id="KW-0472">Membrane</keyword>
<comment type="subcellular location">
    <subcellularLocation>
        <location evidence="1">Membrane</location>
        <topology evidence="1">Multi-pass membrane protein</topology>
    </subcellularLocation>
</comment>
<dbReference type="GO" id="GO:0032153">
    <property type="term" value="C:cell division site"/>
    <property type="evidence" value="ECO:0007669"/>
    <property type="project" value="TreeGrafter"/>
</dbReference>
<accession>W6MMR6</accession>
<dbReference type="PANTHER" id="PTHR28013">
    <property type="entry name" value="PROTEIN DCV1-RELATED"/>
    <property type="match status" value="1"/>
</dbReference>
<reference evidence="7" key="1">
    <citation type="submission" date="2013-12" db="EMBL/GenBank/DDBJ databases">
        <authorList>
            <person name="Genoscope - CEA"/>
        </authorList>
    </citation>
    <scope>NUCLEOTIDE SEQUENCE</scope>
    <source>
        <strain evidence="7">CBS 1993</strain>
    </source>
</reference>
<gene>
    <name evidence="7" type="ORF">KUCA_T00003884001</name>
</gene>
<evidence type="ECO:0000256" key="2">
    <source>
        <dbReference type="ARBA" id="ARBA00022692"/>
    </source>
</evidence>
<evidence type="ECO:0000256" key="4">
    <source>
        <dbReference type="ARBA" id="ARBA00023136"/>
    </source>
</evidence>
<dbReference type="Pfam" id="PF06687">
    <property type="entry name" value="SUR7"/>
    <property type="match status" value="1"/>
</dbReference>
<feature type="transmembrane region" description="Helical" evidence="6">
    <location>
        <begin position="92"/>
        <end position="112"/>
    </location>
</feature>
<keyword evidence="2 6" id="KW-0812">Transmembrane</keyword>
<dbReference type="OrthoDB" id="2354757at2759"/>
<evidence type="ECO:0000256" key="3">
    <source>
        <dbReference type="ARBA" id="ARBA00022989"/>
    </source>
</evidence>
<dbReference type="GeneID" id="34521284"/>
<keyword evidence="3 6" id="KW-1133">Transmembrane helix</keyword>
<dbReference type="InterPro" id="IPR051380">
    <property type="entry name" value="pH-response_reg_palI/RIM9"/>
</dbReference>